<gene>
    <name evidence="2" type="ORF">AB8S09_09620</name>
</gene>
<sequence>MSWKRIGRNLRCFLIVVLAIIAAAVILSIYVYKSLHYWEILLYGVMLFK</sequence>
<dbReference type="EMBL" id="JBGFFE010000012">
    <property type="protein sequence ID" value="MEY8763893.1"/>
    <property type="molecule type" value="Genomic_DNA"/>
</dbReference>
<protein>
    <submittedName>
        <fullName evidence="2">Uncharacterized protein</fullName>
    </submittedName>
</protein>
<comment type="caution">
    <text evidence="2">The sequence shown here is derived from an EMBL/GenBank/DDBJ whole genome shotgun (WGS) entry which is preliminary data.</text>
</comment>
<dbReference type="RefSeq" id="WP_294182770.1">
    <property type="nucleotide sequence ID" value="NZ_JBGFFE010000012.1"/>
</dbReference>
<evidence type="ECO:0000313" key="3">
    <source>
        <dbReference type="Proteomes" id="UP001565220"/>
    </source>
</evidence>
<keyword evidence="1" id="KW-0472">Membrane</keyword>
<dbReference type="Proteomes" id="UP001565220">
    <property type="component" value="Unassembled WGS sequence"/>
</dbReference>
<feature type="transmembrane region" description="Helical" evidence="1">
    <location>
        <begin position="12"/>
        <end position="32"/>
    </location>
</feature>
<keyword evidence="3" id="KW-1185">Reference proteome</keyword>
<evidence type="ECO:0000256" key="1">
    <source>
        <dbReference type="SAM" id="Phobius"/>
    </source>
</evidence>
<accession>A0ABV4DYG6</accession>
<evidence type="ECO:0000313" key="2">
    <source>
        <dbReference type="EMBL" id="MEY8763893.1"/>
    </source>
</evidence>
<proteinExistence type="predicted"/>
<keyword evidence="1" id="KW-0812">Transmembrane</keyword>
<reference evidence="2 3" key="1">
    <citation type="submission" date="2024-08" db="EMBL/GenBank/DDBJ databases">
        <title>Clostridium lapicellarii sp. nov., and Clostridium renhuaiense sp. nov., two species isolated from the mud in a fermentation cellar used for producing sauce-flavour Chinese liquors.</title>
        <authorList>
            <person name="Yang F."/>
            <person name="Wang H."/>
            <person name="Chen L.Q."/>
            <person name="Zhou N."/>
            <person name="Lu J.J."/>
            <person name="Pu X.X."/>
            <person name="Wan B."/>
            <person name="Wang L."/>
            <person name="Liu S.J."/>
        </authorList>
    </citation>
    <scope>NUCLEOTIDE SEQUENCE [LARGE SCALE GENOMIC DNA]</scope>
    <source>
        <strain evidence="2 3">MT-113</strain>
    </source>
</reference>
<keyword evidence="1" id="KW-1133">Transmembrane helix</keyword>
<name>A0ABV4DYG6_9CLOT</name>
<organism evidence="2 3">
    <name type="scientific">Clostridium lapidicellarium</name>
    <dbReference type="NCBI Taxonomy" id="3240931"/>
    <lineage>
        <taxon>Bacteria</taxon>
        <taxon>Bacillati</taxon>
        <taxon>Bacillota</taxon>
        <taxon>Clostridia</taxon>
        <taxon>Eubacteriales</taxon>
        <taxon>Clostridiaceae</taxon>
        <taxon>Clostridium</taxon>
    </lineage>
</organism>